<sequence>MCPDGNTSSSNTGILMVASGDRDQHNRTLRVDFGRSDPRLTLLLRKVRREGAGLGGGLDAAPRIWPICAVSVFPKVRIAMRSVEKWYWGESDGVGVVRGASGALRWYRTAGIIQGGGGSLVEEASLCRVGVWFGGAEHGDGPPVEQAATRLSLGAAASPSTAKLACHNNHHYCNQQQRTAPAEHNDDN</sequence>
<reference evidence="1 2" key="1">
    <citation type="submission" date="2019-03" db="EMBL/GenBank/DDBJ databases">
        <title>First draft genome of Liparis tanakae, snailfish: a comprehensive survey of snailfish specific genes.</title>
        <authorList>
            <person name="Kim W."/>
            <person name="Song I."/>
            <person name="Jeong J.-H."/>
            <person name="Kim D."/>
            <person name="Kim S."/>
            <person name="Ryu S."/>
            <person name="Song J.Y."/>
            <person name="Lee S.K."/>
        </authorList>
    </citation>
    <scope>NUCLEOTIDE SEQUENCE [LARGE SCALE GENOMIC DNA]</scope>
    <source>
        <tissue evidence="1">Muscle</tissue>
    </source>
</reference>
<dbReference type="AlphaFoldDB" id="A0A4Z2HN91"/>
<keyword evidence="2" id="KW-1185">Reference proteome</keyword>
<protein>
    <submittedName>
        <fullName evidence="1">Uncharacterized protein</fullName>
    </submittedName>
</protein>
<evidence type="ECO:0000313" key="2">
    <source>
        <dbReference type="Proteomes" id="UP000314294"/>
    </source>
</evidence>
<name>A0A4Z2HN91_9TELE</name>
<gene>
    <name evidence="1" type="ORF">EYF80_022706</name>
</gene>
<accession>A0A4Z2HN91</accession>
<comment type="caution">
    <text evidence="1">The sequence shown here is derived from an EMBL/GenBank/DDBJ whole genome shotgun (WGS) entry which is preliminary data.</text>
</comment>
<evidence type="ECO:0000313" key="1">
    <source>
        <dbReference type="EMBL" id="TNN67060.1"/>
    </source>
</evidence>
<proteinExistence type="predicted"/>
<dbReference type="Proteomes" id="UP000314294">
    <property type="component" value="Unassembled WGS sequence"/>
</dbReference>
<organism evidence="1 2">
    <name type="scientific">Liparis tanakae</name>
    <name type="common">Tanaka's snailfish</name>
    <dbReference type="NCBI Taxonomy" id="230148"/>
    <lineage>
        <taxon>Eukaryota</taxon>
        <taxon>Metazoa</taxon>
        <taxon>Chordata</taxon>
        <taxon>Craniata</taxon>
        <taxon>Vertebrata</taxon>
        <taxon>Euteleostomi</taxon>
        <taxon>Actinopterygii</taxon>
        <taxon>Neopterygii</taxon>
        <taxon>Teleostei</taxon>
        <taxon>Neoteleostei</taxon>
        <taxon>Acanthomorphata</taxon>
        <taxon>Eupercaria</taxon>
        <taxon>Perciformes</taxon>
        <taxon>Cottioidei</taxon>
        <taxon>Cottales</taxon>
        <taxon>Liparidae</taxon>
        <taxon>Liparis</taxon>
    </lineage>
</organism>
<dbReference type="EMBL" id="SRLO01000210">
    <property type="protein sequence ID" value="TNN67060.1"/>
    <property type="molecule type" value="Genomic_DNA"/>
</dbReference>